<dbReference type="EnsemblPlants" id="Kaladp0809s0022.1.v1.1">
    <property type="protein sequence ID" value="Kaladp0809s0022.1.v1.1"/>
    <property type="gene ID" value="Kaladp0809s0022.v1.1"/>
</dbReference>
<keyword evidence="5 8" id="KW-0812">Transmembrane</keyword>
<evidence type="ECO:0000313" key="10">
    <source>
        <dbReference type="EnsemblPlants" id="Kaladp0809s0022.1.v1.1"/>
    </source>
</evidence>
<evidence type="ECO:0000256" key="8">
    <source>
        <dbReference type="RuleBase" id="RU361233"/>
    </source>
</evidence>
<evidence type="ECO:0000256" key="4">
    <source>
        <dbReference type="ARBA" id="ARBA00022475"/>
    </source>
</evidence>
<evidence type="ECO:0000313" key="11">
    <source>
        <dbReference type="Proteomes" id="UP000594263"/>
    </source>
</evidence>
<keyword evidence="6 8" id="KW-1133">Transmembrane helix</keyword>
<comment type="subcellular location">
    <subcellularLocation>
        <location evidence="1 8">Cell membrane</location>
        <topology evidence="1 8">Multi-pass membrane protein</topology>
    </subcellularLocation>
</comment>
<protein>
    <recommendedName>
        <fullName evidence="8">CASP-like protein</fullName>
    </recommendedName>
</protein>
<feature type="transmembrane region" description="Helical" evidence="8">
    <location>
        <begin position="67"/>
        <end position="88"/>
    </location>
</feature>
<feature type="domain" description="Casparian strip membrane protein" evidence="9">
    <location>
        <begin position="39"/>
        <end position="134"/>
    </location>
</feature>
<feature type="transmembrane region" description="Helical" evidence="8">
    <location>
        <begin position="100"/>
        <end position="127"/>
    </location>
</feature>
<accession>A0A7N0VGJ3</accession>
<dbReference type="GO" id="GO:0005886">
    <property type="term" value="C:plasma membrane"/>
    <property type="evidence" value="ECO:0007669"/>
    <property type="project" value="UniProtKB-SubCell"/>
</dbReference>
<dbReference type="Gramene" id="Kaladp0809s0022.1.v1.1">
    <property type="protein sequence ID" value="Kaladp0809s0022.1.v1.1"/>
    <property type="gene ID" value="Kaladp0809s0022.v1.1"/>
</dbReference>
<evidence type="ECO:0000256" key="3">
    <source>
        <dbReference type="ARBA" id="ARBA00011489"/>
    </source>
</evidence>
<dbReference type="InterPro" id="IPR006702">
    <property type="entry name" value="CASP_dom"/>
</dbReference>
<dbReference type="Proteomes" id="UP000594263">
    <property type="component" value="Unplaced"/>
</dbReference>
<evidence type="ECO:0000256" key="7">
    <source>
        <dbReference type="ARBA" id="ARBA00023136"/>
    </source>
</evidence>
<evidence type="ECO:0000259" key="9">
    <source>
        <dbReference type="Pfam" id="PF04535"/>
    </source>
</evidence>
<keyword evidence="7 8" id="KW-0472">Membrane</keyword>
<comment type="similarity">
    <text evidence="2 8">Belongs to the Casparian strip membrane proteins (CASP) family.</text>
</comment>
<dbReference type="Pfam" id="PF04535">
    <property type="entry name" value="CASP_dom"/>
    <property type="match status" value="1"/>
</dbReference>
<evidence type="ECO:0000256" key="5">
    <source>
        <dbReference type="ARBA" id="ARBA00022692"/>
    </source>
</evidence>
<feature type="transmembrane region" description="Helical" evidence="8">
    <location>
        <begin position="162"/>
        <end position="181"/>
    </location>
</feature>
<dbReference type="PANTHER" id="PTHR33573">
    <property type="entry name" value="CASP-LIKE PROTEIN 4A4"/>
    <property type="match status" value="1"/>
</dbReference>
<dbReference type="OMA" id="TANMDEN"/>
<keyword evidence="4 8" id="KW-1003">Cell membrane</keyword>
<keyword evidence="11" id="KW-1185">Reference proteome</keyword>
<feature type="transmembrane region" description="Helical" evidence="8">
    <location>
        <begin position="41"/>
        <end position="61"/>
    </location>
</feature>
<reference evidence="10" key="1">
    <citation type="submission" date="2021-01" db="UniProtKB">
        <authorList>
            <consortium name="EnsemblPlants"/>
        </authorList>
    </citation>
    <scope>IDENTIFICATION</scope>
</reference>
<proteinExistence type="inferred from homology"/>
<evidence type="ECO:0000256" key="6">
    <source>
        <dbReference type="ARBA" id="ARBA00022989"/>
    </source>
</evidence>
<evidence type="ECO:0000256" key="2">
    <source>
        <dbReference type="ARBA" id="ARBA00007651"/>
    </source>
</evidence>
<organism evidence="10 11">
    <name type="scientific">Kalanchoe fedtschenkoi</name>
    <name type="common">Lavender scallops</name>
    <name type="synonym">South American air plant</name>
    <dbReference type="NCBI Taxonomy" id="63787"/>
    <lineage>
        <taxon>Eukaryota</taxon>
        <taxon>Viridiplantae</taxon>
        <taxon>Streptophyta</taxon>
        <taxon>Embryophyta</taxon>
        <taxon>Tracheophyta</taxon>
        <taxon>Spermatophyta</taxon>
        <taxon>Magnoliopsida</taxon>
        <taxon>eudicotyledons</taxon>
        <taxon>Gunneridae</taxon>
        <taxon>Pentapetalae</taxon>
        <taxon>Saxifragales</taxon>
        <taxon>Crassulaceae</taxon>
        <taxon>Kalanchoe</taxon>
    </lineage>
</organism>
<evidence type="ECO:0000256" key="1">
    <source>
        <dbReference type="ARBA" id="ARBA00004651"/>
    </source>
</evidence>
<dbReference type="PANTHER" id="PTHR33573:SF40">
    <property type="entry name" value="CASP-LIKE PROTEIN 4D2"/>
    <property type="match status" value="1"/>
</dbReference>
<dbReference type="AlphaFoldDB" id="A0A7N0VGJ3"/>
<name>A0A7N0VGJ3_KALFE</name>
<comment type="subunit">
    <text evidence="3 8">Homodimer and heterodimers.</text>
</comment>
<sequence>MAPTTAAAAAAAAAEEEGGVVVQPVVLSRPPSSSGVLPTMLVLRALTVALTFISLIVLATTTAYARYVLFTMILGLLYSLLQAALTVYHLSSGKRVSNILVYLDFFGDLVLTYALATGAAACFAATVDTRKILEEEFPRLFDDAYGNLFGKFFEKGDATGSMLFIGSICSSVSVVLSAFGLRDRF</sequence>